<dbReference type="InterPro" id="IPR009072">
    <property type="entry name" value="Histone-fold"/>
</dbReference>
<evidence type="ECO:0000256" key="2">
    <source>
        <dbReference type="ARBA" id="ARBA00023242"/>
    </source>
</evidence>
<sequence>KGTYTHPNPPPLTVIVEPPKEDDDHNGNAVINSASIVPLFPLTRVRKIMKLDRDIIKVNHDVLHTADITTVSFLELMAEAALRVAMEKKHKTIKLEHIVTAISRQRRLADFLKDSIMDIGKEDTTHNDEDEEEILLKPSKNLSRTLLPPP</sequence>
<dbReference type="Proteomes" id="UP000824469">
    <property type="component" value="Unassembled WGS sequence"/>
</dbReference>
<keyword evidence="6" id="KW-1185">Reference proteome</keyword>
<dbReference type="Gene3D" id="1.10.20.10">
    <property type="entry name" value="Histone, subunit A"/>
    <property type="match status" value="1"/>
</dbReference>
<dbReference type="PANTHER" id="PTHR10252:SF54">
    <property type="entry name" value="CHROMATIN ACCESSIBILITY COMPLEX PROTEIN 1"/>
    <property type="match status" value="1"/>
</dbReference>
<evidence type="ECO:0000256" key="1">
    <source>
        <dbReference type="ARBA" id="ARBA00004123"/>
    </source>
</evidence>
<feature type="domain" description="Transcription factor CBF/NF-Y/archaeal histone" evidence="4">
    <location>
        <begin position="40"/>
        <end position="102"/>
    </location>
</feature>
<dbReference type="InterPro" id="IPR050568">
    <property type="entry name" value="Transcr_DNA_Rep_Reg"/>
</dbReference>
<reference evidence="5 6" key="1">
    <citation type="journal article" date="2021" name="Nat. Plants">
        <title>The Taxus genome provides insights into paclitaxel biosynthesis.</title>
        <authorList>
            <person name="Xiong X."/>
            <person name="Gou J."/>
            <person name="Liao Q."/>
            <person name="Li Y."/>
            <person name="Zhou Q."/>
            <person name="Bi G."/>
            <person name="Li C."/>
            <person name="Du R."/>
            <person name="Wang X."/>
            <person name="Sun T."/>
            <person name="Guo L."/>
            <person name="Liang H."/>
            <person name="Lu P."/>
            <person name="Wu Y."/>
            <person name="Zhang Z."/>
            <person name="Ro D.K."/>
            <person name="Shang Y."/>
            <person name="Huang S."/>
            <person name="Yan J."/>
        </authorList>
    </citation>
    <scope>NUCLEOTIDE SEQUENCE [LARGE SCALE GENOMIC DNA]</scope>
    <source>
        <strain evidence="5">Ta-2019</strain>
    </source>
</reference>
<gene>
    <name evidence="5" type="ORF">KI387_005009</name>
</gene>
<comment type="caution">
    <text evidence="5">The sequence shown here is derived from an EMBL/GenBank/DDBJ whole genome shotgun (WGS) entry which is preliminary data.</text>
</comment>
<comment type="subcellular location">
    <subcellularLocation>
        <location evidence="1">Nucleus</location>
    </subcellularLocation>
</comment>
<evidence type="ECO:0000313" key="5">
    <source>
        <dbReference type="EMBL" id="KAH9324831.1"/>
    </source>
</evidence>
<feature type="region of interest" description="Disordered" evidence="3">
    <location>
        <begin position="121"/>
        <end position="150"/>
    </location>
</feature>
<dbReference type="Pfam" id="PF00808">
    <property type="entry name" value="CBFD_NFYB_HMF"/>
    <property type="match status" value="1"/>
</dbReference>
<evidence type="ECO:0000259" key="4">
    <source>
        <dbReference type="Pfam" id="PF00808"/>
    </source>
</evidence>
<dbReference type="GO" id="GO:0006355">
    <property type="term" value="P:regulation of DNA-templated transcription"/>
    <property type="evidence" value="ECO:0007669"/>
    <property type="project" value="TreeGrafter"/>
</dbReference>
<dbReference type="SUPFAM" id="SSF47113">
    <property type="entry name" value="Histone-fold"/>
    <property type="match status" value="1"/>
</dbReference>
<keyword evidence="2" id="KW-0539">Nucleus</keyword>
<protein>
    <recommendedName>
        <fullName evidence="4">Transcription factor CBF/NF-Y/archaeal histone domain-containing protein</fullName>
    </recommendedName>
</protein>
<proteinExistence type="predicted"/>
<dbReference type="CDD" id="cd22929">
    <property type="entry name" value="HFD_POLE4-like"/>
    <property type="match status" value="1"/>
</dbReference>
<evidence type="ECO:0000256" key="3">
    <source>
        <dbReference type="SAM" id="MobiDB-lite"/>
    </source>
</evidence>
<dbReference type="InterPro" id="IPR003958">
    <property type="entry name" value="CBFA_NFYB_domain"/>
</dbReference>
<evidence type="ECO:0000313" key="6">
    <source>
        <dbReference type="Proteomes" id="UP000824469"/>
    </source>
</evidence>
<dbReference type="GO" id="GO:0000976">
    <property type="term" value="F:transcription cis-regulatory region binding"/>
    <property type="evidence" value="ECO:0007669"/>
    <property type="project" value="TreeGrafter"/>
</dbReference>
<dbReference type="AlphaFoldDB" id="A0AA38LI85"/>
<feature type="non-terminal residue" evidence="5">
    <location>
        <position position="1"/>
    </location>
</feature>
<dbReference type="GO" id="GO:0046982">
    <property type="term" value="F:protein heterodimerization activity"/>
    <property type="evidence" value="ECO:0007669"/>
    <property type="project" value="InterPro"/>
</dbReference>
<accession>A0AA38LI85</accession>
<dbReference type="GO" id="GO:0005634">
    <property type="term" value="C:nucleus"/>
    <property type="evidence" value="ECO:0007669"/>
    <property type="project" value="UniProtKB-SubCell"/>
</dbReference>
<dbReference type="PANTHER" id="PTHR10252">
    <property type="entry name" value="HISTONE-LIKE TRANSCRIPTION FACTOR CCAAT-RELATED"/>
    <property type="match status" value="1"/>
</dbReference>
<dbReference type="EMBL" id="JAHRHJ020000002">
    <property type="protein sequence ID" value="KAH9324831.1"/>
    <property type="molecule type" value="Genomic_DNA"/>
</dbReference>
<name>A0AA38LI85_TAXCH</name>
<organism evidence="5 6">
    <name type="scientific">Taxus chinensis</name>
    <name type="common">Chinese yew</name>
    <name type="synonym">Taxus wallichiana var. chinensis</name>
    <dbReference type="NCBI Taxonomy" id="29808"/>
    <lineage>
        <taxon>Eukaryota</taxon>
        <taxon>Viridiplantae</taxon>
        <taxon>Streptophyta</taxon>
        <taxon>Embryophyta</taxon>
        <taxon>Tracheophyta</taxon>
        <taxon>Spermatophyta</taxon>
        <taxon>Pinopsida</taxon>
        <taxon>Pinidae</taxon>
        <taxon>Conifers II</taxon>
        <taxon>Cupressales</taxon>
        <taxon>Taxaceae</taxon>
        <taxon>Taxus</taxon>
    </lineage>
</organism>